<evidence type="ECO:0000313" key="8">
    <source>
        <dbReference type="EMBL" id="MBD3364058.1"/>
    </source>
</evidence>
<dbReference type="InterPro" id="IPR050074">
    <property type="entry name" value="DHO_dehydrogenase"/>
</dbReference>
<dbReference type="PANTHER" id="PTHR48109:SF3">
    <property type="entry name" value="SLL0744 PROTEIN"/>
    <property type="match status" value="1"/>
</dbReference>
<dbReference type="InterPro" id="IPR005720">
    <property type="entry name" value="Dihydroorotate_DH_cat"/>
</dbReference>
<dbReference type="GO" id="GO:0005737">
    <property type="term" value="C:cytoplasm"/>
    <property type="evidence" value="ECO:0007669"/>
    <property type="project" value="InterPro"/>
</dbReference>
<feature type="domain" description="Dihydroorotate dehydrogenase catalytic" evidence="7">
    <location>
        <begin position="97"/>
        <end position="289"/>
    </location>
</feature>
<evidence type="ECO:0000256" key="1">
    <source>
        <dbReference type="ARBA" id="ARBA00001917"/>
    </source>
</evidence>
<dbReference type="NCBIfam" id="NF005741">
    <property type="entry name" value="PRK07565.1"/>
    <property type="match status" value="1"/>
</dbReference>
<sequence length="328" mass="35576">MMAELKTTYMGLELRNPVMVASSGLTGNIEGVKKAEGAGAGAVVLKSIFEEQIDAEVAQITAQSWMPGHAEAFDYVHGMGYALTPVKYLDLVSQARDAVSIPVIASLNCISGKWWTDYAEKIEQAGAHGLELNISVMPSDPKRTSNDVEGIYYDIVESVKSRIKIPVAVKLGSCFTALGHTAGELSKRGADALVLFNRFYSLNIDIEKMEVTAGYPFSSSGDMSHTLRWVALLAGRIDADIAASTGIHDASDVVKLILAGAGVVEMASALYTKGMEHIETVLEGLQKWMDKHGLTSLDEFRGRLSQERADNPELYDRLQYIKAIVGLE</sequence>
<dbReference type="Gene3D" id="3.20.20.70">
    <property type="entry name" value="Aldolase class I"/>
    <property type="match status" value="1"/>
</dbReference>
<evidence type="ECO:0000259" key="7">
    <source>
        <dbReference type="Pfam" id="PF01180"/>
    </source>
</evidence>
<proteinExistence type="predicted"/>
<name>A0A9D5K856_UNCW3</name>
<evidence type="ECO:0000313" key="9">
    <source>
        <dbReference type="Proteomes" id="UP000630660"/>
    </source>
</evidence>
<comment type="cofactor">
    <cofactor evidence="1">
        <name>FMN</name>
        <dbReference type="ChEBI" id="CHEBI:58210"/>
    </cofactor>
</comment>
<keyword evidence="3" id="KW-0285">Flavoprotein</keyword>
<evidence type="ECO:0000256" key="3">
    <source>
        <dbReference type="ARBA" id="ARBA00022630"/>
    </source>
</evidence>
<dbReference type="Proteomes" id="UP000630660">
    <property type="component" value="Unassembled WGS sequence"/>
</dbReference>
<accession>A0A9D5K856</accession>
<dbReference type="InterPro" id="IPR012135">
    <property type="entry name" value="Dihydroorotate_DH_1_2"/>
</dbReference>
<dbReference type="InterPro" id="IPR013785">
    <property type="entry name" value="Aldolase_TIM"/>
</dbReference>
<dbReference type="Pfam" id="PF01180">
    <property type="entry name" value="DHO_dh"/>
    <property type="match status" value="1"/>
</dbReference>
<comment type="pathway">
    <text evidence="2">Pyrimidine metabolism; UMP biosynthesis via de novo pathway.</text>
</comment>
<dbReference type="AlphaFoldDB" id="A0A9D5K856"/>
<evidence type="ECO:0000256" key="6">
    <source>
        <dbReference type="ARBA" id="ARBA00023002"/>
    </source>
</evidence>
<keyword evidence="6" id="KW-0560">Oxidoreductase</keyword>
<reference evidence="8" key="1">
    <citation type="submission" date="2019-11" db="EMBL/GenBank/DDBJ databases">
        <title>Microbial mats filling the niche in hypersaline microbial mats.</title>
        <authorList>
            <person name="Wong H.L."/>
            <person name="Macleod F.I."/>
            <person name="White R.A. III"/>
            <person name="Burns B.P."/>
        </authorList>
    </citation>
    <scope>NUCLEOTIDE SEQUENCE</scope>
    <source>
        <strain evidence="8">Bin_327</strain>
    </source>
</reference>
<evidence type="ECO:0000256" key="4">
    <source>
        <dbReference type="ARBA" id="ARBA00022643"/>
    </source>
</evidence>
<organism evidence="8 9">
    <name type="scientific">candidate division WOR-3 bacterium</name>
    <dbReference type="NCBI Taxonomy" id="2052148"/>
    <lineage>
        <taxon>Bacteria</taxon>
        <taxon>Bacteria division WOR-3</taxon>
    </lineage>
</organism>
<keyword evidence="4" id="KW-0288">FMN</keyword>
<gene>
    <name evidence="8" type="ORF">GF359_02465</name>
</gene>
<evidence type="ECO:0000256" key="2">
    <source>
        <dbReference type="ARBA" id="ARBA00004725"/>
    </source>
</evidence>
<dbReference type="PANTHER" id="PTHR48109">
    <property type="entry name" value="DIHYDROOROTATE DEHYDROGENASE (QUINONE), MITOCHONDRIAL-RELATED"/>
    <property type="match status" value="1"/>
</dbReference>
<dbReference type="GO" id="GO:0006222">
    <property type="term" value="P:UMP biosynthetic process"/>
    <property type="evidence" value="ECO:0007669"/>
    <property type="project" value="InterPro"/>
</dbReference>
<dbReference type="GO" id="GO:0004152">
    <property type="term" value="F:dihydroorotate dehydrogenase activity"/>
    <property type="evidence" value="ECO:0007669"/>
    <property type="project" value="InterPro"/>
</dbReference>
<dbReference type="SUPFAM" id="SSF51395">
    <property type="entry name" value="FMN-linked oxidoreductases"/>
    <property type="match status" value="1"/>
</dbReference>
<keyword evidence="5" id="KW-0665">Pyrimidine biosynthesis</keyword>
<dbReference type="PIRSF" id="PIRSF000164">
    <property type="entry name" value="DHO_oxidase"/>
    <property type="match status" value="1"/>
</dbReference>
<evidence type="ECO:0000256" key="5">
    <source>
        <dbReference type="ARBA" id="ARBA00022975"/>
    </source>
</evidence>
<protein>
    <submittedName>
        <fullName evidence="8">Dihydroorotate dehydrogenase-like protein</fullName>
    </submittedName>
</protein>
<dbReference type="GO" id="GO:0006207">
    <property type="term" value="P:'de novo' pyrimidine nucleobase biosynthetic process"/>
    <property type="evidence" value="ECO:0007669"/>
    <property type="project" value="TreeGrafter"/>
</dbReference>
<dbReference type="EMBL" id="WJKJ01000074">
    <property type="protein sequence ID" value="MBD3364058.1"/>
    <property type="molecule type" value="Genomic_DNA"/>
</dbReference>
<comment type="caution">
    <text evidence="8">The sequence shown here is derived from an EMBL/GenBank/DDBJ whole genome shotgun (WGS) entry which is preliminary data.</text>
</comment>